<feature type="region of interest" description="Disordered" evidence="4">
    <location>
        <begin position="601"/>
        <end position="696"/>
    </location>
</feature>
<proteinExistence type="predicted"/>
<dbReference type="SMART" id="SM00365">
    <property type="entry name" value="LRR_SD22"/>
    <property type="match status" value="5"/>
</dbReference>
<accession>A0AA88GXW5</accession>
<sequence length="924" mass="104886">MHISFCDQQIEEIDLERFGGEEDRKTLSLVKSLDLSRNHIHRLSNLQTFTSLNILNISRNKLRKLSGLPLGLTKLDVSHNLLTKLIGIEILSSLQELNASYNHINHTYNVFITLGNLTSLNLSNNHIKQLDGMEHLAKLVDLNVMNNEISSFDSIRGLANLRNLQHLKIKGNPIAKHSNYVHSLSNLVPSLVHVDHVDLNSGLVDELESVASTVCHSNYTTTAATTSDEDSEYSEPSSLRARRRFSFQSDVENMSTCSAAFIKRPETPQGRIQRQEYQPLQVHTTHHEKLARPSSAPKRSNASSSYVKRSMNSFRPSTTTNASTSLNTVQDPSNKTVSNRELDDVKLVLTQQQQENSRLEKVNENLRGEITSLKSTIKTLQQDCDTFKSSNENILMELESLRTRYDRMQRNYRNVQQLYKEEKQKRITSDEGRNELQKQVSKMRVALHHHKSRLDIEHKEKTHNYDMLKEQHEQTKQDLVVLLEYVSIIEQRSFQQQQVLDDITNLIHQENEINIKESITASLLSTQNTLETHTPEMTERVKNILENYQPERLAKKSSSRMKGNPNVRNFNELRHLVHPQANSSTYKWETTLRNNPQVLSSALETSQPQHPIACASSSLSAHHSMKKKPVESNSNSSHGTPSQLLSLNHSSHPTMSRESKISITKDQSIHNSHTKHSPTITIPSVSPEKKPSSNIQKDLGSSQILKIIEEQNQNLITQLKSNESFSNSNFEEKAELLSTLNDLTRVDVSSSHENLYSFSPKDKNTIETTTYLNHTNMESSDSTLSTSDRQDPVEVLSKMSPSELQQLLAELSHQYSTHEIPSQAMFTTTTTSALTSDSINVSSNNNPMTDRDSSSLWNDLNVGITPKESDITLTRDVHFPSPEKQTLTSRTSPYKNEREMIVKQRLHERLALERKKMGVGGLDL</sequence>
<evidence type="ECO:0000256" key="2">
    <source>
        <dbReference type="ARBA" id="ARBA00022737"/>
    </source>
</evidence>
<dbReference type="AlphaFoldDB" id="A0AA88GXW5"/>
<feature type="compositionally biased region" description="Polar residues" evidence="4">
    <location>
        <begin position="631"/>
        <end position="654"/>
    </location>
</feature>
<comment type="caution">
    <text evidence="5">The sequence shown here is derived from an EMBL/GenBank/DDBJ whole genome shotgun (WGS) entry which is preliminary data.</text>
</comment>
<keyword evidence="3" id="KW-0175">Coiled coil</keyword>
<feature type="region of interest" description="Disordered" evidence="4">
    <location>
        <begin position="283"/>
        <end position="342"/>
    </location>
</feature>
<dbReference type="InterPro" id="IPR001611">
    <property type="entry name" value="Leu-rich_rpt"/>
</dbReference>
<dbReference type="EMBL" id="PYSW02000012">
    <property type="protein sequence ID" value="KAG2387703.1"/>
    <property type="molecule type" value="Genomic_DNA"/>
</dbReference>
<dbReference type="Proteomes" id="UP000816034">
    <property type="component" value="Unassembled WGS sequence"/>
</dbReference>
<protein>
    <submittedName>
        <fullName evidence="5">Uncharacterized protein</fullName>
    </submittedName>
</protein>
<feature type="compositionally biased region" description="Polar residues" evidence="4">
    <location>
        <begin position="306"/>
        <end position="316"/>
    </location>
</feature>
<evidence type="ECO:0000313" key="6">
    <source>
        <dbReference type="Proteomes" id="UP000816034"/>
    </source>
</evidence>
<keyword evidence="6" id="KW-1185">Reference proteome</keyword>
<dbReference type="Gene3D" id="3.80.10.10">
    <property type="entry name" value="Ribonuclease Inhibitor"/>
    <property type="match status" value="2"/>
</dbReference>
<evidence type="ECO:0000313" key="5">
    <source>
        <dbReference type="EMBL" id="KAG2387703.1"/>
    </source>
</evidence>
<dbReference type="SMART" id="SM00369">
    <property type="entry name" value="LRR_TYP"/>
    <property type="match status" value="2"/>
</dbReference>
<feature type="coiled-coil region" evidence="3">
    <location>
        <begin position="342"/>
        <end position="425"/>
    </location>
</feature>
<evidence type="ECO:0000256" key="1">
    <source>
        <dbReference type="ARBA" id="ARBA00022614"/>
    </source>
</evidence>
<feature type="compositionally biased region" description="Low complexity" evidence="4">
    <location>
        <begin position="317"/>
        <end position="328"/>
    </location>
</feature>
<dbReference type="Pfam" id="PF12799">
    <property type="entry name" value="LRR_4"/>
    <property type="match status" value="1"/>
</dbReference>
<dbReference type="SUPFAM" id="SSF52075">
    <property type="entry name" value="Outer arm dynein light chain 1"/>
    <property type="match status" value="1"/>
</dbReference>
<dbReference type="PANTHER" id="PTHR15454">
    <property type="entry name" value="NISCHARIN RELATED"/>
    <property type="match status" value="1"/>
</dbReference>
<dbReference type="GO" id="GO:0005737">
    <property type="term" value="C:cytoplasm"/>
    <property type="evidence" value="ECO:0007669"/>
    <property type="project" value="TreeGrafter"/>
</dbReference>
<evidence type="ECO:0000256" key="4">
    <source>
        <dbReference type="SAM" id="MobiDB-lite"/>
    </source>
</evidence>
<keyword evidence="2" id="KW-0677">Repeat</keyword>
<dbReference type="InterPro" id="IPR003591">
    <property type="entry name" value="Leu-rich_rpt_typical-subtyp"/>
</dbReference>
<dbReference type="RefSeq" id="XP_044551695.1">
    <property type="nucleotide sequence ID" value="XM_044688792.1"/>
</dbReference>
<organism evidence="5 6">
    <name type="scientific">Naegleria lovaniensis</name>
    <name type="common">Amoeba</name>
    <dbReference type="NCBI Taxonomy" id="51637"/>
    <lineage>
        <taxon>Eukaryota</taxon>
        <taxon>Discoba</taxon>
        <taxon>Heterolobosea</taxon>
        <taxon>Tetramitia</taxon>
        <taxon>Eutetramitia</taxon>
        <taxon>Vahlkampfiidae</taxon>
        <taxon>Naegleria</taxon>
    </lineage>
</organism>
<reference evidence="5 6" key="1">
    <citation type="journal article" date="2018" name="BMC Genomics">
        <title>The genome of Naegleria lovaniensis, the basis for a comparative approach to unravel pathogenicity factors of the human pathogenic amoeba N. fowleri.</title>
        <authorList>
            <person name="Liechti N."/>
            <person name="Schurch N."/>
            <person name="Bruggmann R."/>
            <person name="Wittwer M."/>
        </authorList>
    </citation>
    <scope>NUCLEOTIDE SEQUENCE [LARGE SCALE GENOMIC DNA]</scope>
    <source>
        <strain evidence="5 6">ATCC 30569</strain>
    </source>
</reference>
<feature type="compositionally biased region" description="Polar residues" evidence="4">
    <location>
        <begin position="661"/>
        <end position="684"/>
    </location>
</feature>
<evidence type="ECO:0000256" key="3">
    <source>
        <dbReference type="SAM" id="Coils"/>
    </source>
</evidence>
<dbReference type="PROSITE" id="PS51450">
    <property type="entry name" value="LRR"/>
    <property type="match status" value="3"/>
</dbReference>
<dbReference type="InterPro" id="IPR032675">
    <property type="entry name" value="LRR_dom_sf"/>
</dbReference>
<gene>
    <name evidence="5" type="ORF">C9374_001297</name>
</gene>
<keyword evidence="1" id="KW-0433">Leucine-rich repeat</keyword>
<feature type="compositionally biased region" description="Low complexity" evidence="4">
    <location>
        <begin position="292"/>
        <end position="305"/>
    </location>
</feature>
<dbReference type="GeneID" id="68093753"/>
<name>A0AA88GXW5_NAELO</name>
<dbReference type="InterPro" id="IPR025875">
    <property type="entry name" value="Leu-rich_rpt_4"/>
</dbReference>